<protein>
    <submittedName>
        <fullName evidence="1">Uncharacterized protein</fullName>
    </submittedName>
</protein>
<dbReference type="EMBL" id="KK795463">
    <property type="protein sequence ID" value="KDO36186.1"/>
    <property type="molecule type" value="Genomic_DNA"/>
</dbReference>
<evidence type="ECO:0000313" key="2">
    <source>
        <dbReference type="Proteomes" id="UP000027120"/>
    </source>
</evidence>
<keyword evidence="2" id="KW-1185">Reference proteome</keyword>
<reference evidence="1 2" key="1">
    <citation type="submission" date="2014-04" db="EMBL/GenBank/DDBJ databases">
        <authorList>
            <consortium name="International Citrus Genome Consortium"/>
            <person name="Gmitter F."/>
            <person name="Chen C."/>
            <person name="Farmerie W."/>
            <person name="Harkins T."/>
            <person name="Desany B."/>
            <person name="Mohiuddin M."/>
            <person name="Kodira C."/>
            <person name="Borodovsky M."/>
            <person name="Lomsadze A."/>
            <person name="Burns P."/>
            <person name="Jenkins J."/>
            <person name="Prochnik S."/>
            <person name="Shu S."/>
            <person name="Chapman J."/>
            <person name="Pitluck S."/>
            <person name="Schmutz J."/>
            <person name="Rokhsar D."/>
        </authorList>
    </citation>
    <scope>NUCLEOTIDE SEQUENCE</scope>
</reference>
<evidence type="ECO:0000313" key="1">
    <source>
        <dbReference type="EMBL" id="KDO36186.1"/>
    </source>
</evidence>
<gene>
    <name evidence="1" type="ORF">CISIN_1g035396mg</name>
</gene>
<proteinExistence type="predicted"/>
<sequence>MFLTMVSVGQSLLMVLLEAFLWRVLKIINSMDQSCKDWCLMILDAEEG</sequence>
<dbReference type="Proteomes" id="UP000027120">
    <property type="component" value="Unassembled WGS sequence"/>
</dbReference>
<accession>A0A067DC74</accession>
<dbReference type="AlphaFoldDB" id="A0A067DC74"/>
<name>A0A067DC74_CITSI</name>
<organism evidence="1 2">
    <name type="scientific">Citrus sinensis</name>
    <name type="common">Sweet orange</name>
    <name type="synonym">Citrus aurantium var. sinensis</name>
    <dbReference type="NCBI Taxonomy" id="2711"/>
    <lineage>
        <taxon>Eukaryota</taxon>
        <taxon>Viridiplantae</taxon>
        <taxon>Streptophyta</taxon>
        <taxon>Embryophyta</taxon>
        <taxon>Tracheophyta</taxon>
        <taxon>Spermatophyta</taxon>
        <taxon>Magnoliopsida</taxon>
        <taxon>eudicotyledons</taxon>
        <taxon>Gunneridae</taxon>
        <taxon>Pentapetalae</taxon>
        <taxon>rosids</taxon>
        <taxon>malvids</taxon>
        <taxon>Sapindales</taxon>
        <taxon>Rutaceae</taxon>
        <taxon>Aurantioideae</taxon>
        <taxon>Citrus</taxon>
    </lineage>
</organism>